<evidence type="ECO:0000256" key="6">
    <source>
        <dbReference type="SAM" id="MobiDB-lite"/>
    </source>
</evidence>
<dbReference type="InterPro" id="IPR013083">
    <property type="entry name" value="Znf_RING/FYVE/PHD"/>
</dbReference>
<feature type="compositionally biased region" description="Polar residues" evidence="6">
    <location>
        <begin position="119"/>
        <end position="133"/>
    </location>
</feature>
<keyword evidence="9" id="KW-1185">Reference proteome</keyword>
<evidence type="ECO:0000313" key="9">
    <source>
        <dbReference type="Proteomes" id="UP001180020"/>
    </source>
</evidence>
<organism evidence="8 9">
    <name type="scientific">Acorus calamus</name>
    <name type="common">Sweet flag</name>
    <dbReference type="NCBI Taxonomy" id="4465"/>
    <lineage>
        <taxon>Eukaryota</taxon>
        <taxon>Viridiplantae</taxon>
        <taxon>Streptophyta</taxon>
        <taxon>Embryophyta</taxon>
        <taxon>Tracheophyta</taxon>
        <taxon>Spermatophyta</taxon>
        <taxon>Magnoliopsida</taxon>
        <taxon>Liliopsida</taxon>
        <taxon>Acoraceae</taxon>
        <taxon>Acorus</taxon>
    </lineage>
</organism>
<evidence type="ECO:0000256" key="2">
    <source>
        <dbReference type="ARBA" id="ARBA00022771"/>
    </source>
</evidence>
<dbReference type="PANTHER" id="PTHR42647">
    <property type="entry name" value="SBP (S-RIBONUCLEASE BINDING PROTEIN) FAMILY PROTEIN"/>
    <property type="match status" value="1"/>
</dbReference>
<keyword evidence="3" id="KW-0862">Zinc</keyword>
<sequence length="362" mass="40265">MAVQAQYPSNSFAADFHTRARNNLLEEFQFQIQNQTPTRNLFTAYNNLGAPQPQQILNGTVFSDPESELTCIASGTRKRSRDDQVAMAMTPQIPQQQCLRYANLNKTVGAAAGNDISYDQSRMSESGTTSTSGRPPAHASPFAQDLASHLYQQNLEIDALIRLQNERLRSGLEEARKRHCKTLLLTLEQQVMKRLKERETELENANRRNVELEEKVKQMTAENQIWFNVARNNEAIVASLRSTLEQVLQGGYPAAAAAPPAAKEGYGDSGDAAIPVAAAADEAQSCCFEGGEKEEMRKAEEAMRENRELRCRKACKVCVENDVSVLLLPCRHLCLCKDCESKLDTCPICHVTKNASLHVYLS</sequence>
<protein>
    <recommendedName>
        <fullName evidence="7">RING-type domain-containing protein</fullName>
    </recommendedName>
</protein>
<evidence type="ECO:0000313" key="8">
    <source>
        <dbReference type="EMBL" id="KAK1281704.1"/>
    </source>
</evidence>
<accession>A0AAV9C057</accession>
<reference evidence="8" key="1">
    <citation type="journal article" date="2023" name="Nat. Commun.">
        <title>Diploid and tetraploid genomes of Acorus and the evolution of monocots.</title>
        <authorList>
            <person name="Ma L."/>
            <person name="Liu K.W."/>
            <person name="Li Z."/>
            <person name="Hsiao Y.Y."/>
            <person name="Qi Y."/>
            <person name="Fu T."/>
            <person name="Tang G.D."/>
            <person name="Zhang D."/>
            <person name="Sun W.H."/>
            <person name="Liu D.K."/>
            <person name="Li Y."/>
            <person name="Chen G.Z."/>
            <person name="Liu X.D."/>
            <person name="Liao X.Y."/>
            <person name="Jiang Y.T."/>
            <person name="Yu X."/>
            <person name="Hao Y."/>
            <person name="Huang J."/>
            <person name="Zhao X.W."/>
            <person name="Ke S."/>
            <person name="Chen Y.Y."/>
            <person name="Wu W.L."/>
            <person name="Hsu J.L."/>
            <person name="Lin Y.F."/>
            <person name="Huang M.D."/>
            <person name="Li C.Y."/>
            <person name="Huang L."/>
            <person name="Wang Z.W."/>
            <person name="Zhao X."/>
            <person name="Zhong W.Y."/>
            <person name="Peng D.H."/>
            <person name="Ahmad S."/>
            <person name="Lan S."/>
            <person name="Zhang J.S."/>
            <person name="Tsai W.C."/>
            <person name="Van de Peer Y."/>
            <person name="Liu Z.J."/>
        </authorList>
    </citation>
    <scope>NUCLEOTIDE SEQUENCE</scope>
    <source>
        <strain evidence="8">CP</strain>
    </source>
</reference>
<keyword evidence="5" id="KW-0175">Coiled coil</keyword>
<evidence type="ECO:0000259" key="7">
    <source>
        <dbReference type="PROSITE" id="PS50089"/>
    </source>
</evidence>
<dbReference type="PIRSF" id="PIRSF036836">
    <property type="entry name" value="RNase_bind_SBP1"/>
    <property type="match status" value="1"/>
</dbReference>
<evidence type="ECO:0000256" key="1">
    <source>
        <dbReference type="ARBA" id="ARBA00022723"/>
    </source>
</evidence>
<evidence type="ECO:0000256" key="5">
    <source>
        <dbReference type="SAM" id="Coils"/>
    </source>
</evidence>
<dbReference type="EMBL" id="JAUJYO010000022">
    <property type="protein sequence ID" value="KAK1281704.1"/>
    <property type="molecule type" value="Genomic_DNA"/>
</dbReference>
<name>A0AAV9C057_ACOCL</name>
<dbReference type="GO" id="GO:0004842">
    <property type="term" value="F:ubiquitin-protein transferase activity"/>
    <property type="evidence" value="ECO:0007669"/>
    <property type="project" value="TreeGrafter"/>
</dbReference>
<feature type="coiled-coil region" evidence="5">
    <location>
        <begin position="185"/>
        <end position="222"/>
    </location>
</feature>
<feature type="domain" description="RING-type" evidence="7">
    <location>
        <begin position="315"/>
        <end position="350"/>
    </location>
</feature>
<keyword evidence="2 4" id="KW-0863">Zinc-finger</keyword>
<dbReference type="Pfam" id="PF13920">
    <property type="entry name" value="zf-C3HC4_3"/>
    <property type="match status" value="1"/>
</dbReference>
<dbReference type="InterPro" id="IPR001841">
    <property type="entry name" value="Znf_RING"/>
</dbReference>
<gene>
    <name evidence="8" type="ORF">QJS10_CPB22g00450</name>
</gene>
<dbReference type="GO" id="GO:0008270">
    <property type="term" value="F:zinc ion binding"/>
    <property type="evidence" value="ECO:0007669"/>
    <property type="project" value="UniProtKB-KW"/>
</dbReference>
<dbReference type="CDD" id="cd16649">
    <property type="entry name" value="mRING-HC-C3HC5_CGRF1-like"/>
    <property type="match status" value="1"/>
</dbReference>
<dbReference type="PROSITE" id="PS50089">
    <property type="entry name" value="ZF_RING_2"/>
    <property type="match status" value="1"/>
</dbReference>
<dbReference type="PANTHER" id="PTHR42647:SF72">
    <property type="entry name" value="EF-HAND CALCIUM-BINDING DOMAIN-CONTAINING PROTEIN 4A"/>
    <property type="match status" value="1"/>
</dbReference>
<dbReference type="Gene3D" id="3.30.40.10">
    <property type="entry name" value="Zinc/RING finger domain, C3HC4 (zinc finger)"/>
    <property type="match status" value="1"/>
</dbReference>
<dbReference type="Proteomes" id="UP001180020">
    <property type="component" value="Unassembled WGS sequence"/>
</dbReference>
<reference evidence="8" key="2">
    <citation type="submission" date="2023-06" db="EMBL/GenBank/DDBJ databases">
        <authorList>
            <person name="Ma L."/>
            <person name="Liu K.-W."/>
            <person name="Li Z."/>
            <person name="Hsiao Y.-Y."/>
            <person name="Qi Y."/>
            <person name="Fu T."/>
            <person name="Tang G."/>
            <person name="Zhang D."/>
            <person name="Sun W.-H."/>
            <person name="Liu D.-K."/>
            <person name="Li Y."/>
            <person name="Chen G.-Z."/>
            <person name="Liu X.-D."/>
            <person name="Liao X.-Y."/>
            <person name="Jiang Y.-T."/>
            <person name="Yu X."/>
            <person name="Hao Y."/>
            <person name="Huang J."/>
            <person name="Zhao X.-W."/>
            <person name="Ke S."/>
            <person name="Chen Y.-Y."/>
            <person name="Wu W.-L."/>
            <person name="Hsu J.-L."/>
            <person name="Lin Y.-F."/>
            <person name="Huang M.-D."/>
            <person name="Li C.-Y."/>
            <person name="Huang L."/>
            <person name="Wang Z.-W."/>
            <person name="Zhao X."/>
            <person name="Zhong W.-Y."/>
            <person name="Peng D.-H."/>
            <person name="Ahmad S."/>
            <person name="Lan S."/>
            <person name="Zhang J.-S."/>
            <person name="Tsai W.-C."/>
            <person name="Van De Peer Y."/>
            <person name="Liu Z.-J."/>
        </authorList>
    </citation>
    <scope>NUCLEOTIDE SEQUENCE</scope>
    <source>
        <strain evidence="8">CP</strain>
        <tissue evidence="8">Leaves</tissue>
    </source>
</reference>
<evidence type="ECO:0000256" key="3">
    <source>
        <dbReference type="ARBA" id="ARBA00022833"/>
    </source>
</evidence>
<evidence type="ECO:0000256" key="4">
    <source>
        <dbReference type="PROSITE-ProRule" id="PRU00175"/>
    </source>
</evidence>
<proteinExistence type="predicted"/>
<dbReference type="AlphaFoldDB" id="A0AAV9C057"/>
<feature type="region of interest" description="Disordered" evidence="6">
    <location>
        <begin position="119"/>
        <end position="141"/>
    </location>
</feature>
<keyword evidence="1" id="KW-0479">Metal-binding</keyword>
<dbReference type="FunFam" id="3.30.40.10:FF:000239">
    <property type="entry name" value="probable BOI-related E3 ubiquitin-protein ligase 2"/>
    <property type="match status" value="1"/>
</dbReference>
<comment type="caution">
    <text evidence="8">The sequence shown here is derived from an EMBL/GenBank/DDBJ whole genome shotgun (WGS) entry which is preliminary data.</text>
</comment>